<evidence type="ECO:0000256" key="6">
    <source>
        <dbReference type="ARBA" id="ARBA00022692"/>
    </source>
</evidence>
<evidence type="ECO:0000256" key="5">
    <source>
        <dbReference type="ARBA" id="ARBA00022519"/>
    </source>
</evidence>
<keyword evidence="3 10" id="KW-0813">Transport</keyword>
<protein>
    <recommendedName>
        <fullName evidence="11">ABC transmembrane type-1 domain-containing protein</fullName>
    </recommendedName>
</protein>
<dbReference type="SUPFAM" id="SSF161098">
    <property type="entry name" value="MetI-like"/>
    <property type="match status" value="1"/>
</dbReference>
<name>A0ABP8Q935_9GAMM</name>
<dbReference type="NCBIfam" id="TIGR01726">
    <property type="entry name" value="HEQRo_perm_3TM"/>
    <property type="match status" value="1"/>
</dbReference>
<dbReference type="Pfam" id="PF00528">
    <property type="entry name" value="BPD_transp_1"/>
    <property type="match status" value="1"/>
</dbReference>
<accession>A0ABP8Q935</accession>
<reference evidence="13" key="1">
    <citation type="journal article" date="2019" name="Int. J. Syst. Evol. Microbiol.">
        <title>The Global Catalogue of Microorganisms (GCM) 10K type strain sequencing project: providing services to taxonomists for standard genome sequencing and annotation.</title>
        <authorList>
            <consortium name="The Broad Institute Genomics Platform"/>
            <consortium name="The Broad Institute Genome Sequencing Center for Infectious Disease"/>
            <person name="Wu L."/>
            <person name="Ma J."/>
        </authorList>
    </citation>
    <scope>NUCLEOTIDE SEQUENCE [LARGE SCALE GENOMIC DNA]</scope>
    <source>
        <strain evidence="13">JCM 32226</strain>
    </source>
</reference>
<feature type="transmembrane region" description="Helical" evidence="10">
    <location>
        <begin position="198"/>
        <end position="219"/>
    </location>
</feature>
<proteinExistence type="inferred from homology"/>
<dbReference type="InterPro" id="IPR051613">
    <property type="entry name" value="ABC_transp_permease_HisMQ"/>
</dbReference>
<dbReference type="RefSeq" id="WP_345012526.1">
    <property type="nucleotide sequence ID" value="NZ_BAABFC010000012.1"/>
</dbReference>
<evidence type="ECO:0000256" key="3">
    <source>
        <dbReference type="ARBA" id="ARBA00022448"/>
    </source>
</evidence>
<evidence type="ECO:0000256" key="8">
    <source>
        <dbReference type="ARBA" id="ARBA00022989"/>
    </source>
</evidence>
<dbReference type="Proteomes" id="UP001501321">
    <property type="component" value="Unassembled WGS sequence"/>
</dbReference>
<keyword evidence="4" id="KW-1003">Cell membrane</keyword>
<evidence type="ECO:0000256" key="7">
    <source>
        <dbReference type="ARBA" id="ARBA00022970"/>
    </source>
</evidence>
<evidence type="ECO:0000256" key="2">
    <source>
        <dbReference type="ARBA" id="ARBA00010072"/>
    </source>
</evidence>
<keyword evidence="6 10" id="KW-0812">Transmembrane</keyword>
<dbReference type="PANTHER" id="PTHR30133:SF2">
    <property type="entry name" value="ARGININE ABC TRANSPORTER PERMEASE PROTEIN ARTQ"/>
    <property type="match status" value="1"/>
</dbReference>
<evidence type="ECO:0000256" key="9">
    <source>
        <dbReference type="ARBA" id="ARBA00023136"/>
    </source>
</evidence>
<feature type="transmembrane region" description="Helical" evidence="10">
    <location>
        <begin position="20"/>
        <end position="47"/>
    </location>
</feature>
<feature type="domain" description="ABC transmembrane type-1" evidence="11">
    <location>
        <begin position="21"/>
        <end position="219"/>
    </location>
</feature>
<comment type="similarity">
    <text evidence="2">Belongs to the binding-protein-dependent transport system permease family. HisMQ subfamily.</text>
</comment>
<organism evidence="12 13">
    <name type="scientific">Pseudaeromonas paramecii</name>
    <dbReference type="NCBI Taxonomy" id="2138166"/>
    <lineage>
        <taxon>Bacteria</taxon>
        <taxon>Pseudomonadati</taxon>
        <taxon>Pseudomonadota</taxon>
        <taxon>Gammaproteobacteria</taxon>
        <taxon>Aeromonadales</taxon>
        <taxon>Aeromonadaceae</taxon>
        <taxon>Pseudaeromonas</taxon>
    </lineage>
</organism>
<dbReference type="InterPro" id="IPR035906">
    <property type="entry name" value="MetI-like_sf"/>
</dbReference>
<sequence>MNWQLLSWGPTGWGDELVAGLGITLALALATLPVGLLLGSLSCLLWFRGGPARWLARAYTTLIRGTPELLTLFLVYNGVAMLLNRLLSREHGDFVSLSPFVAGVISLGLVLGGYAAEVLRGAYQSLEFGPREAGLALGMRRYQVLLLIELRPLLQLALPGLGNLWLNLVKDTALVSVIALNDLMRMGTVAVGATRQPFFFYLTVCFIYWGVCMASEWGLARLQLGCRPGGRQGVQPGGHA</sequence>
<comment type="subcellular location">
    <subcellularLocation>
        <location evidence="1">Cell inner membrane</location>
        <topology evidence="1">Multi-pass membrane protein</topology>
    </subcellularLocation>
    <subcellularLocation>
        <location evidence="10">Cell membrane</location>
        <topology evidence="10">Multi-pass membrane protein</topology>
    </subcellularLocation>
</comment>
<evidence type="ECO:0000256" key="4">
    <source>
        <dbReference type="ARBA" id="ARBA00022475"/>
    </source>
</evidence>
<dbReference type="PROSITE" id="PS50928">
    <property type="entry name" value="ABC_TM1"/>
    <property type="match status" value="1"/>
</dbReference>
<feature type="transmembrane region" description="Helical" evidence="10">
    <location>
        <begin position="68"/>
        <end position="88"/>
    </location>
</feature>
<keyword evidence="5" id="KW-0997">Cell inner membrane</keyword>
<gene>
    <name evidence="12" type="ORF">GCM10023095_19630</name>
</gene>
<keyword evidence="13" id="KW-1185">Reference proteome</keyword>
<dbReference type="Gene3D" id="1.10.3720.10">
    <property type="entry name" value="MetI-like"/>
    <property type="match status" value="1"/>
</dbReference>
<dbReference type="InterPro" id="IPR000515">
    <property type="entry name" value="MetI-like"/>
</dbReference>
<keyword evidence="9 10" id="KW-0472">Membrane</keyword>
<keyword evidence="7" id="KW-0029">Amino-acid transport</keyword>
<evidence type="ECO:0000256" key="10">
    <source>
        <dbReference type="RuleBase" id="RU363032"/>
    </source>
</evidence>
<evidence type="ECO:0000259" key="11">
    <source>
        <dbReference type="PROSITE" id="PS50928"/>
    </source>
</evidence>
<dbReference type="InterPro" id="IPR010065">
    <property type="entry name" value="AA_ABC_transptr_permease_3TM"/>
</dbReference>
<evidence type="ECO:0000313" key="13">
    <source>
        <dbReference type="Proteomes" id="UP001501321"/>
    </source>
</evidence>
<evidence type="ECO:0000256" key="1">
    <source>
        <dbReference type="ARBA" id="ARBA00004429"/>
    </source>
</evidence>
<dbReference type="PANTHER" id="PTHR30133">
    <property type="entry name" value="CATIONIC AMINO ACID TRANSPORTER, MEMBRANE COMPONENT"/>
    <property type="match status" value="1"/>
</dbReference>
<dbReference type="CDD" id="cd06261">
    <property type="entry name" value="TM_PBP2"/>
    <property type="match status" value="1"/>
</dbReference>
<keyword evidence="8 10" id="KW-1133">Transmembrane helix</keyword>
<dbReference type="EMBL" id="BAABFC010000012">
    <property type="protein sequence ID" value="GAA4499446.1"/>
    <property type="molecule type" value="Genomic_DNA"/>
</dbReference>
<feature type="transmembrane region" description="Helical" evidence="10">
    <location>
        <begin position="100"/>
        <end position="123"/>
    </location>
</feature>
<comment type="caution">
    <text evidence="12">The sequence shown here is derived from an EMBL/GenBank/DDBJ whole genome shotgun (WGS) entry which is preliminary data.</text>
</comment>
<evidence type="ECO:0000313" key="12">
    <source>
        <dbReference type="EMBL" id="GAA4499446.1"/>
    </source>
</evidence>